<feature type="transmembrane region" description="Helical" evidence="1">
    <location>
        <begin position="14"/>
        <end position="32"/>
    </location>
</feature>
<proteinExistence type="predicted"/>
<evidence type="ECO:0000313" key="2">
    <source>
        <dbReference type="EMBL" id="KKS17231.1"/>
    </source>
</evidence>
<evidence type="ECO:0000313" key="3">
    <source>
        <dbReference type="Proteomes" id="UP000033969"/>
    </source>
</evidence>
<evidence type="ECO:0000256" key="1">
    <source>
        <dbReference type="SAM" id="Phobius"/>
    </source>
</evidence>
<organism evidence="2 3">
    <name type="scientific">Candidatus Woesebacteria bacterium GW2011_GWA1_41_7</name>
    <dbReference type="NCBI Taxonomy" id="1618556"/>
    <lineage>
        <taxon>Bacteria</taxon>
        <taxon>Candidatus Woeseibacteriota</taxon>
    </lineage>
</organism>
<keyword evidence="1" id="KW-0472">Membrane</keyword>
<dbReference type="Proteomes" id="UP000033969">
    <property type="component" value="Unassembled WGS sequence"/>
</dbReference>
<accession>A0A0G0Z562</accession>
<gene>
    <name evidence="2" type="ORF">UU74_C0025G0006</name>
</gene>
<dbReference type="EMBL" id="LCBU01000025">
    <property type="protein sequence ID" value="KKS17231.1"/>
    <property type="molecule type" value="Genomic_DNA"/>
</dbReference>
<keyword evidence="1" id="KW-1133">Transmembrane helix</keyword>
<comment type="caution">
    <text evidence="2">The sequence shown here is derived from an EMBL/GenBank/DDBJ whole genome shotgun (WGS) entry which is preliminary data.</text>
</comment>
<protein>
    <submittedName>
        <fullName evidence="2">Uncharacterized protein</fullName>
    </submittedName>
</protein>
<reference evidence="2 3" key="1">
    <citation type="journal article" date="2015" name="Nature">
        <title>rRNA introns, odd ribosomes, and small enigmatic genomes across a large radiation of phyla.</title>
        <authorList>
            <person name="Brown C.T."/>
            <person name="Hug L.A."/>
            <person name="Thomas B.C."/>
            <person name="Sharon I."/>
            <person name="Castelle C.J."/>
            <person name="Singh A."/>
            <person name="Wilkins M.J."/>
            <person name="Williams K.H."/>
            <person name="Banfield J.F."/>
        </authorList>
    </citation>
    <scope>NUCLEOTIDE SEQUENCE [LARGE SCALE GENOMIC DNA]</scope>
</reference>
<sequence>MSSLTNISITSRKIIRYGIFLILFLMVGRIFLDTGIKIYKKLFPSPPPAPTVKYGRLSAIPFPENGITAKPTYTLETAEGDLPTNISTQAKVFFMPKTNANLLSLDTAKSKAAALGYSADIQQISDTIYKFKNPNFPTYLQINIVTGTFSVSYDLVTDSSPIDFRPPVAEVAASGYKSFLMEAGLLPDDLTGSVTHDFLKISDGQLKSAMSLSEANFVKVNLFRKNYDEIPAVTGNPNQANVWAIVSGARSDGQEIIASEYHYRSVDESQYSTYPIKTPAEAFTELQSGQAFIASYGLNKDGSNIKIRNVYLAYFDPDAITEYYQPIYVFEGDNGFTAYLPAITADYYPTNTQQ</sequence>
<name>A0A0G0Z562_9BACT</name>
<keyword evidence="1" id="KW-0812">Transmembrane</keyword>
<dbReference type="AlphaFoldDB" id="A0A0G0Z562"/>